<dbReference type="GO" id="GO:0000995">
    <property type="term" value="F:RNA polymerase III general transcription initiation factor activity"/>
    <property type="evidence" value="ECO:0007669"/>
    <property type="project" value="TreeGrafter"/>
</dbReference>
<dbReference type="EMBL" id="JAROKS010000015">
    <property type="protein sequence ID" value="KAK1795942.1"/>
    <property type="molecule type" value="Genomic_DNA"/>
</dbReference>
<dbReference type="PANTHER" id="PTHR11618:SF4">
    <property type="entry name" value="TRANSCRIPTION FACTOR IIIB 90 KDA SUBUNIT"/>
    <property type="match status" value="1"/>
</dbReference>
<keyword evidence="5" id="KW-0862">Zinc</keyword>
<reference evidence="13" key="1">
    <citation type="submission" date="2023-03" db="EMBL/GenBank/DDBJ databases">
        <title>Electrophorus voltai genome.</title>
        <authorList>
            <person name="Bian C."/>
        </authorList>
    </citation>
    <scope>NUCLEOTIDE SEQUENCE</scope>
    <source>
        <strain evidence="13">CB-2022</strain>
        <tissue evidence="13">Muscle</tissue>
    </source>
</reference>
<dbReference type="FunFam" id="1.10.472.10:FF:000002">
    <property type="entry name" value="Transcription factor IIIB 90 kDa subunit"/>
    <property type="match status" value="1"/>
</dbReference>
<keyword evidence="3" id="KW-0479">Metal-binding</keyword>
<keyword evidence="8" id="KW-0804">Transcription</keyword>
<keyword evidence="10" id="KW-0175">Coiled coil</keyword>
<feature type="compositionally biased region" description="Acidic residues" evidence="11">
    <location>
        <begin position="279"/>
        <end position="288"/>
    </location>
</feature>
<dbReference type="GO" id="GO:0000126">
    <property type="term" value="C:transcription factor TFIIIB complex"/>
    <property type="evidence" value="ECO:0007669"/>
    <property type="project" value="TreeGrafter"/>
</dbReference>
<dbReference type="InterPro" id="IPR036915">
    <property type="entry name" value="Cyclin-like_sf"/>
</dbReference>
<feature type="region of interest" description="Disordered" evidence="11">
    <location>
        <begin position="267"/>
        <end position="288"/>
    </location>
</feature>
<feature type="compositionally biased region" description="Basic residues" evidence="11">
    <location>
        <begin position="499"/>
        <end position="510"/>
    </location>
</feature>
<dbReference type="AlphaFoldDB" id="A0AAD8ZAM9"/>
<dbReference type="GO" id="GO:0001006">
    <property type="term" value="F:RNA polymerase III type 3 promoter sequence-specific DNA binding"/>
    <property type="evidence" value="ECO:0007669"/>
    <property type="project" value="TreeGrafter"/>
</dbReference>
<dbReference type="InterPro" id="IPR013150">
    <property type="entry name" value="TFIIB_cyclin"/>
</dbReference>
<evidence type="ECO:0000313" key="13">
    <source>
        <dbReference type="EMBL" id="KAK1795942.1"/>
    </source>
</evidence>
<dbReference type="Pfam" id="PF07741">
    <property type="entry name" value="BRF1"/>
    <property type="match status" value="1"/>
</dbReference>
<evidence type="ECO:0000259" key="12">
    <source>
        <dbReference type="SMART" id="SM00385"/>
    </source>
</evidence>
<accession>A0AAD8ZAM9</accession>
<dbReference type="SMART" id="SM00385">
    <property type="entry name" value="CYCLIN"/>
    <property type="match status" value="1"/>
</dbReference>
<keyword evidence="14" id="KW-1185">Reference proteome</keyword>
<dbReference type="InterPro" id="IPR011665">
    <property type="entry name" value="BRF1_TBP-bd_dom"/>
</dbReference>
<evidence type="ECO:0000256" key="3">
    <source>
        <dbReference type="ARBA" id="ARBA00022723"/>
    </source>
</evidence>
<dbReference type="CDD" id="cd20554">
    <property type="entry name" value="CYCLIN_TFIIIB90_rpt2"/>
    <property type="match status" value="1"/>
</dbReference>
<feature type="region of interest" description="Disordered" evidence="11">
    <location>
        <begin position="423"/>
        <end position="448"/>
    </location>
</feature>
<feature type="compositionally biased region" description="Polar residues" evidence="11">
    <location>
        <begin position="731"/>
        <end position="878"/>
    </location>
</feature>
<evidence type="ECO:0000256" key="10">
    <source>
        <dbReference type="SAM" id="Coils"/>
    </source>
</evidence>
<evidence type="ECO:0000256" key="1">
    <source>
        <dbReference type="ARBA" id="ARBA00004123"/>
    </source>
</evidence>
<feature type="compositionally biased region" description="Basic and acidic residues" evidence="11">
    <location>
        <begin position="423"/>
        <end position="436"/>
    </location>
</feature>
<keyword evidence="6" id="KW-0805">Transcription regulation</keyword>
<dbReference type="Pfam" id="PF00382">
    <property type="entry name" value="TFIIB"/>
    <property type="match status" value="1"/>
</dbReference>
<gene>
    <name evidence="13" type="ORF">P4O66_009056</name>
</gene>
<dbReference type="GO" id="GO:0097550">
    <property type="term" value="C:transcription preinitiation complex"/>
    <property type="evidence" value="ECO:0007669"/>
    <property type="project" value="TreeGrafter"/>
</dbReference>
<dbReference type="PANTHER" id="PTHR11618">
    <property type="entry name" value="TRANSCRIPTION INITIATION FACTOR IIB-RELATED"/>
    <property type="match status" value="1"/>
</dbReference>
<comment type="similarity">
    <text evidence="2">Belongs to the TFIIB family.</text>
</comment>
<feature type="region of interest" description="Disordered" evidence="11">
    <location>
        <begin position="476"/>
        <end position="519"/>
    </location>
</feature>
<evidence type="ECO:0000256" key="7">
    <source>
        <dbReference type="ARBA" id="ARBA00023159"/>
    </source>
</evidence>
<evidence type="ECO:0000313" key="14">
    <source>
        <dbReference type="Proteomes" id="UP001239994"/>
    </source>
</evidence>
<feature type="domain" description="Cyclin-like" evidence="12">
    <location>
        <begin position="93"/>
        <end position="177"/>
    </location>
</feature>
<dbReference type="GO" id="GO:0070897">
    <property type="term" value="P:transcription preinitiation complex assembly"/>
    <property type="evidence" value="ECO:0007669"/>
    <property type="project" value="InterPro"/>
</dbReference>
<protein>
    <recommendedName>
        <fullName evidence="12">Cyclin-like domain-containing protein</fullName>
    </recommendedName>
</protein>
<dbReference type="Proteomes" id="UP001239994">
    <property type="component" value="Unassembled WGS sequence"/>
</dbReference>
<feature type="region of interest" description="Disordered" evidence="11">
    <location>
        <begin position="570"/>
        <end position="590"/>
    </location>
</feature>
<feature type="region of interest" description="Disordered" evidence="11">
    <location>
        <begin position="607"/>
        <end position="626"/>
    </location>
</feature>
<dbReference type="FunFam" id="1.20.5.650:FF:000001">
    <property type="entry name" value="transcription factor IIIB 90 kDa subunit isoform X2"/>
    <property type="match status" value="1"/>
</dbReference>
<keyword evidence="9" id="KW-0539">Nucleus</keyword>
<evidence type="ECO:0000256" key="11">
    <source>
        <dbReference type="SAM" id="MobiDB-lite"/>
    </source>
</evidence>
<dbReference type="GO" id="GO:0017025">
    <property type="term" value="F:TBP-class protein binding"/>
    <property type="evidence" value="ECO:0007669"/>
    <property type="project" value="InterPro"/>
</dbReference>
<keyword evidence="7" id="KW-0010">Activator</keyword>
<comment type="subcellular location">
    <subcellularLocation>
        <location evidence="1">Nucleus</location>
    </subcellularLocation>
</comment>
<proteinExistence type="inferred from homology"/>
<evidence type="ECO:0000256" key="2">
    <source>
        <dbReference type="ARBA" id="ARBA00010857"/>
    </source>
</evidence>
<evidence type="ECO:0000256" key="6">
    <source>
        <dbReference type="ARBA" id="ARBA00023015"/>
    </source>
</evidence>
<comment type="caution">
    <text evidence="13">The sequence shown here is derived from an EMBL/GenBank/DDBJ whole genome shotgun (WGS) entry which is preliminary data.</text>
</comment>
<evidence type="ECO:0000256" key="4">
    <source>
        <dbReference type="ARBA" id="ARBA00022771"/>
    </source>
</evidence>
<organism evidence="13 14">
    <name type="scientific">Electrophorus voltai</name>
    <dbReference type="NCBI Taxonomy" id="2609070"/>
    <lineage>
        <taxon>Eukaryota</taxon>
        <taxon>Metazoa</taxon>
        <taxon>Chordata</taxon>
        <taxon>Craniata</taxon>
        <taxon>Vertebrata</taxon>
        <taxon>Euteleostomi</taxon>
        <taxon>Actinopterygii</taxon>
        <taxon>Neopterygii</taxon>
        <taxon>Teleostei</taxon>
        <taxon>Ostariophysi</taxon>
        <taxon>Gymnotiformes</taxon>
        <taxon>Gymnotoidei</taxon>
        <taxon>Gymnotidae</taxon>
        <taxon>Electrophorus</taxon>
    </lineage>
</organism>
<evidence type="ECO:0000256" key="5">
    <source>
        <dbReference type="ARBA" id="ARBA00022833"/>
    </source>
</evidence>
<dbReference type="InterPro" id="IPR013763">
    <property type="entry name" value="Cyclin-like_dom"/>
</dbReference>
<feature type="region of interest" description="Disordered" evidence="11">
    <location>
        <begin position="721"/>
        <end position="887"/>
    </location>
</feature>
<name>A0AAD8ZAM9_9TELE</name>
<dbReference type="Gene3D" id="1.20.5.650">
    <property type="entry name" value="Single helix bin"/>
    <property type="match status" value="1"/>
</dbReference>
<dbReference type="SUPFAM" id="SSF47954">
    <property type="entry name" value="Cyclin-like"/>
    <property type="match status" value="1"/>
</dbReference>
<feature type="coiled-coil region" evidence="10">
    <location>
        <begin position="224"/>
        <end position="251"/>
    </location>
</feature>
<sequence>MTTVQWRTVYSFCRTYVKRRAQLRAPALRNGSFRGVYQRMAYAKRFKHHTNLDEAILSARVSDRISSLTAVVCTLVVQKNEFIQGLRSRYPCLYIPRFAHMLEFGEKTHEVSMTALRLLQRMKRDWMHTGRRPSGLCGAALLVAARMHEFRRTVKEVIRVVKVCEATLRKRLTEFEDTPTSHLTIDEFMRVDLNEECDPPSFVAGQKKLKMQQVGAVTSPAQLEQELARKLDEYQGEISSYRDEIETELENSRPKLRGSYASYAKREAHDDSLSGVSELTEEGEDLEDEELEAAAQHLNQDFINQVLPELEQGPEGSAEAQELGKELAELPSASTHVPLTALLGPLPSAASLGLSDSIRQCITEERGDDNKSESGELDLEGIDEDEIEKYILNEKEVQAKTELWMKQNEEYLREQKEKEERIAKEKEQGIYKEKVSPKKPSKRREPIRASTAGEAIEKMLEQKKISSKINYDVLRDLNSKGSGGSPAHRAEETPVPGPGRKRLARRKKQPNKGNLGLAKPASLMGKRFCLSSVRLADLQSRVHQEKGLSSILCQGFLFAVAWHPVVLSRSSASSPMNSPPLPKPRLRPLISSSPKKKKAVAQVVPNPMSVPPATPEPAPVPASPPVIESGPVAYEEPTEEDEEAEAEEPCVSAMELMGGNGQVSSFPLCVGLCSSMKAWNSFDVGDFPIMQVERVPQSCQPPVLRPLGMLAGFCVSAREGSVGGEAGETDLSITRDSGETDLSITQDSGETDLSITRDSGETDLSITRDSGETNLSITRDSGETNLSITRDSGETDLSITRDSGETDLSITRDSGETDLSITRDSGETNLSITRDSGETNLSITRDSGETDLSITRDSGETNLSITRDSGETDLSITRDSPPSLPADSSLPLPLDLYNLSNADSGYKPSAWACTVKASFAVPGFERLLPLASLAGSSGSVGEGMLIILPSSCMSPGNIAHLSACWAATATIIEFIKGPQPETPFRGARLHVALYLELPQRTRHRPASWRHGNTKRGPIRLCPSSSCSKRAVTLSDL</sequence>
<keyword evidence="4" id="KW-0863">Zinc-finger</keyword>
<dbReference type="GO" id="GO:0005634">
    <property type="term" value="C:nucleus"/>
    <property type="evidence" value="ECO:0007669"/>
    <property type="project" value="UniProtKB-SubCell"/>
</dbReference>
<feature type="compositionally biased region" description="Pro residues" evidence="11">
    <location>
        <begin position="608"/>
        <end position="624"/>
    </location>
</feature>
<dbReference type="GO" id="GO:0008270">
    <property type="term" value="F:zinc ion binding"/>
    <property type="evidence" value="ECO:0007669"/>
    <property type="project" value="UniProtKB-KW"/>
</dbReference>
<dbReference type="Gene3D" id="1.10.472.10">
    <property type="entry name" value="Cyclin-like"/>
    <property type="match status" value="1"/>
</dbReference>
<evidence type="ECO:0000256" key="8">
    <source>
        <dbReference type="ARBA" id="ARBA00023163"/>
    </source>
</evidence>
<evidence type="ECO:0000256" key="9">
    <source>
        <dbReference type="ARBA" id="ARBA00023242"/>
    </source>
</evidence>
<dbReference type="InterPro" id="IPR000812">
    <property type="entry name" value="TFIIB"/>
</dbReference>